<feature type="region of interest" description="Disordered" evidence="1">
    <location>
        <begin position="895"/>
        <end position="936"/>
    </location>
</feature>
<accession>A0A6A2ZNN4</accession>
<feature type="compositionally biased region" description="Basic and acidic residues" evidence="1">
    <location>
        <begin position="1316"/>
        <end position="1331"/>
    </location>
</feature>
<feature type="compositionally biased region" description="Low complexity" evidence="1">
    <location>
        <begin position="440"/>
        <end position="449"/>
    </location>
</feature>
<dbReference type="PANTHER" id="PTHR33870">
    <property type="entry name" value="CARDIOMYOPATHY-ASSOCIATED PROTEIN"/>
    <property type="match status" value="1"/>
</dbReference>
<protein>
    <submittedName>
        <fullName evidence="2">Sugar transporter 2</fullName>
    </submittedName>
</protein>
<dbReference type="Proteomes" id="UP000436088">
    <property type="component" value="Unassembled WGS sequence"/>
</dbReference>
<gene>
    <name evidence="2" type="ORF">F3Y22_tig00110819pilonHSYRG00267</name>
</gene>
<feature type="region of interest" description="Disordered" evidence="1">
    <location>
        <begin position="1254"/>
        <end position="1367"/>
    </location>
</feature>
<feature type="compositionally biased region" description="Basic and acidic residues" evidence="1">
    <location>
        <begin position="1338"/>
        <end position="1367"/>
    </location>
</feature>
<comment type="caution">
    <text evidence="2">The sequence shown here is derived from an EMBL/GenBank/DDBJ whole genome shotgun (WGS) entry which is preliminary data.</text>
</comment>
<feature type="region of interest" description="Disordered" evidence="1">
    <location>
        <begin position="437"/>
        <end position="456"/>
    </location>
</feature>
<keyword evidence="2" id="KW-0813">Transport</keyword>
<organism evidence="2 3">
    <name type="scientific">Hibiscus syriacus</name>
    <name type="common">Rose of Sharon</name>
    <dbReference type="NCBI Taxonomy" id="106335"/>
    <lineage>
        <taxon>Eukaryota</taxon>
        <taxon>Viridiplantae</taxon>
        <taxon>Streptophyta</taxon>
        <taxon>Embryophyta</taxon>
        <taxon>Tracheophyta</taxon>
        <taxon>Spermatophyta</taxon>
        <taxon>Magnoliopsida</taxon>
        <taxon>eudicotyledons</taxon>
        <taxon>Gunneridae</taxon>
        <taxon>Pentapetalae</taxon>
        <taxon>rosids</taxon>
        <taxon>malvids</taxon>
        <taxon>Malvales</taxon>
        <taxon>Malvaceae</taxon>
        <taxon>Malvoideae</taxon>
        <taxon>Hibiscus</taxon>
    </lineage>
</organism>
<proteinExistence type="predicted"/>
<feature type="region of interest" description="Disordered" evidence="1">
    <location>
        <begin position="24"/>
        <end position="60"/>
    </location>
</feature>
<evidence type="ECO:0000313" key="3">
    <source>
        <dbReference type="Proteomes" id="UP000436088"/>
    </source>
</evidence>
<feature type="compositionally biased region" description="Basic and acidic residues" evidence="1">
    <location>
        <begin position="1099"/>
        <end position="1121"/>
    </location>
</feature>
<keyword evidence="2" id="KW-0762">Sugar transport</keyword>
<dbReference type="EMBL" id="VEPZ02001124">
    <property type="protein sequence ID" value="KAE8693067.1"/>
    <property type="molecule type" value="Genomic_DNA"/>
</dbReference>
<feature type="compositionally biased region" description="Basic and acidic residues" evidence="1">
    <location>
        <begin position="895"/>
        <end position="904"/>
    </location>
</feature>
<sequence length="1367" mass="152619">MYSFPIVVCSAIYIRFYLKTRHPGSQRIKKNESGESLSADGKLVNKSNEPSLRPQISVRQNARKEVVEWDGKHSEKKNVPFVRCTHYSLSGKTNETGTDRALDVPNTVFINETSKPHRVSDDSFKGSLGTGPGDGKLVLKRLEESGGAGKKATRDVHRNRMDLGLERNKRLHSFIAKRRTKKLFRMAIEKSLKGIHKVPPSQLAQILIPKNNNGGVPSNLDEDELMMPGSAPSLWRKRNSFDLSYDLQDEKPNLMADSFQQEFMPVNQKEMFFCRHESFRRGPWFPYPTSQNRNDTEFNLFYGDEKRHVETKSDKVGHHRLNSSGIENDFVLVELEEPNHNKAVNLLEEEKERILESLNNRTEIGEKMENPHDLEPGLDSGSEVRMETGSIKNNDSCYSSSSENTEPVLDQTINSTGIHNDHVRRALKLAIPPKGGAMNRLSFDSSSSPSERRRSDFNSFYSRRQCHPPTFSIASDLQVEVPEVGSPPLTIDGTVSSVDGDLVTYDGDVDRDINSEIEELWGGSSKLAREEANRKRLRELGDIIEDESVEVASISPSEHEAKQNMNSTSSLSARIDITENGASLPIYINYEAHPGSSNCSHDNFETSYEVKSTIESGKEVEESKPSKYIEEHTRTLNEHKTIDAPNAVQRRDNLESVPEIIVDQVEESQPSKYIEEDTQTLTELNTRDAPNRVQSSDNLKSVPDTKVDKDAAENNILEKRLRDSIARALNRRLMLEQVSVSSFLSPRSVLPQNILPSPTPVSGVGRRMQRSLSHFVRQDVVRSKLAYEQAREKLTAYMPHIAHEWVENSINQLTRNRSLGTLEMAPRKVIEEGNIVLNVNNSAGTGKEEGKKLTGNGESLFLIRPEGISRFGKSNEQEADMNKTETIESDCTRVVESEKERETANEGESLFLIRPEDISGPEKSNEQEADMNETETIGSDYTSIVESAKEREQVFLPIHPFLTLSWNLPQNSAAEVDRICKSNESVADNVANKEIKNNVLEREGALQILGKLEAVIEASNTTGETSAGSVEDTEPESKRLAKTAFNAGQSTSAGETNTLNNIKNDEKIQILTGQGVMDASESGEDDLKVTESILNVESITKENDTEIDPSKSEKDNAKSDDTETMEPTNSRRKVTKEGSIVTGFNDLAVNDKEGEKLTTNKGVSHFSISKEGIGGPEELNELEADVNKPEANGYTRIVETTKQRKNSAVEVDNIFKDNESVADNVTNKEIKTEVIEREDALRVLGKLEAVIEPSNTSRKTSEGFVEDIEHESKRLAEAEANSGLSTSAGETNSLNNIKNGQEMQNMSRQEGINDASKSREGDLKAIDRIPDVDNITEDTSKPTESEVKATKTEEKYRNEVAKTRQYI</sequence>
<name>A0A6A2ZNN4_HIBSY</name>
<evidence type="ECO:0000256" key="1">
    <source>
        <dbReference type="SAM" id="MobiDB-lite"/>
    </source>
</evidence>
<reference evidence="2" key="1">
    <citation type="submission" date="2019-09" db="EMBL/GenBank/DDBJ databases">
        <title>Draft genome information of white flower Hibiscus syriacus.</title>
        <authorList>
            <person name="Kim Y.-M."/>
        </authorList>
    </citation>
    <scope>NUCLEOTIDE SEQUENCE [LARGE SCALE GENOMIC DNA]</scope>
    <source>
        <strain evidence="2">YM2019G1</strain>
    </source>
</reference>
<evidence type="ECO:0000313" key="2">
    <source>
        <dbReference type="EMBL" id="KAE8693067.1"/>
    </source>
</evidence>
<feature type="compositionally biased region" description="Polar residues" evidence="1">
    <location>
        <begin position="1282"/>
        <end position="1310"/>
    </location>
</feature>
<feature type="region of interest" description="Disordered" evidence="1">
    <location>
        <begin position="1099"/>
        <end position="1138"/>
    </location>
</feature>
<keyword evidence="3" id="KW-1185">Reference proteome</keyword>
<dbReference type="PANTHER" id="PTHR33870:SF32">
    <property type="match status" value="1"/>
</dbReference>